<gene>
    <name evidence="2" type="ORF">DXU93_07490</name>
</gene>
<name>A0A3E1EZ25_9FLAO</name>
<evidence type="ECO:0000313" key="3">
    <source>
        <dbReference type="Proteomes" id="UP000257127"/>
    </source>
</evidence>
<feature type="domain" description="HD/PDEase" evidence="1">
    <location>
        <begin position="20"/>
        <end position="136"/>
    </location>
</feature>
<dbReference type="AlphaFoldDB" id="A0A3E1EZ25"/>
<dbReference type="Pfam" id="PF01966">
    <property type="entry name" value="HD"/>
    <property type="match status" value="1"/>
</dbReference>
<reference evidence="2 3" key="1">
    <citation type="submission" date="2018-08" db="EMBL/GenBank/DDBJ databases">
        <title>The draft genome squence of Brumimicrobium sp. N62.</title>
        <authorList>
            <person name="Du Z.-J."/>
            <person name="Luo H.-R."/>
        </authorList>
    </citation>
    <scope>NUCLEOTIDE SEQUENCE [LARGE SCALE GENOMIC DNA]</scope>
    <source>
        <strain evidence="2 3">N62</strain>
    </source>
</reference>
<dbReference type="SUPFAM" id="SSF109604">
    <property type="entry name" value="HD-domain/PDEase-like"/>
    <property type="match status" value="1"/>
</dbReference>
<dbReference type="InterPro" id="IPR003607">
    <property type="entry name" value="HD/PDEase_dom"/>
</dbReference>
<dbReference type="Gene3D" id="1.20.58.1910">
    <property type="match status" value="1"/>
</dbReference>
<organism evidence="2 3">
    <name type="scientific">Brumimicrobium aurantiacum</name>
    <dbReference type="NCBI Taxonomy" id="1737063"/>
    <lineage>
        <taxon>Bacteria</taxon>
        <taxon>Pseudomonadati</taxon>
        <taxon>Bacteroidota</taxon>
        <taxon>Flavobacteriia</taxon>
        <taxon>Flavobacteriales</taxon>
        <taxon>Crocinitomicaceae</taxon>
        <taxon>Brumimicrobium</taxon>
    </lineage>
</organism>
<dbReference type="RefSeq" id="WP_116880653.1">
    <property type="nucleotide sequence ID" value="NZ_QURB01000003.1"/>
</dbReference>
<dbReference type="OrthoDB" id="9797344at2"/>
<dbReference type="Proteomes" id="UP000257127">
    <property type="component" value="Unassembled WGS sequence"/>
</dbReference>
<dbReference type="Gene3D" id="1.10.472.50">
    <property type="entry name" value="HD-domain/PDEase-like"/>
    <property type="match status" value="1"/>
</dbReference>
<protein>
    <submittedName>
        <fullName evidence="2">HD domain-containing protein</fullName>
    </submittedName>
</protein>
<proteinExistence type="predicted"/>
<dbReference type="InterPro" id="IPR006674">
    <property type="entry name" value="HD_domain"/>
</dbReference>
<keyword evidence="3" id="KW-1185">Reference proteome</keyword>
<evidence type="ECO:0000259" key="1">
    <source>
        <dbReference type="SMART" id="SM00471"/>
    </source>
</evidence>
<comment type="caution">
    <text evidence="2">The sequence shown here is derived from an EMBL/GenBank/DDBJ whole genome shotgun (WGS) entry which is preliminary data.</text>
</comment>
<dbReference type="PANTHER" id="PTHR33594:SF1">
    <property type="entry name" value="HD_PDEASE DOMAIN-CONTAINING PROTEIN"/>
    <property type="match status" value="1"/>
</dbReference>
<evidence type="ECO:0000313" key="2">
    <source>
        <dbReference type="EMBL" id="RFC54819.1"/>
    </source>
</evidence>
<dbReference type="PANTHER" id="PTHR33594">
    <property type="entry name" value="SUPERFAMILY HYDROLASE, PUTATIVE (AFU_ORTHOLOGUE AFUA_1G03035)-RELATED"/>
    <property type="match status" value="1"/>
</dbReference>
<dbReference type="CDD" id="cd00077">
    <property type="entry name" value="HDc"/>
    <property type="match status" value="1"/>
</dbReference>
<sequence>MTEVIKRIEELVQKQFENEGTGHDWYHIDRVRKIALKINSKEGGNRDIVELAALLHDISDHKFNGGDFQKGGEVSRQILMDCHVDEKTIQAVVDIVNNVSFKGSGEENNIKSIEGKIVQDADRIDAVGAIGIARTFAYGGAVGQPIYDPKIAPKTSQTKEEYVSGRTHTINHFYEKLLLLADRMHTKNGRIIALERTAYMQDFLDQFYSEWNVD</sequence>
<accession>A0A3E1EZ25</accession>
<dbReference type="SMART" id="SM00471">
    <property type="entry name" value="HDc"/>
    <property type="match status" value="1"/>
</dbReference>
<dbReference type="EMBL" id="QURB01000003">
    <property type="protein sequence ID" value="RFC54819.1"/>
    <property type="molecule type" value="Genomic_DNA"/>
</dbReference>